<comment type="caution">
    <text evidence="6">The sequence shown here is derived from an EMBL/GenBank/DDBJ whole genome shotgun (WGS) entry which is preliminary data.</text>
</comment>
<gene>
    <name evidence="6" type="ORF">GCM10010964_21700</name>
</gene>
<dbReference type="GO" id="GO:0005384">
    <property type="term" value="F:manganese ion transmembrane transporter activity"/>
    <property type="evidence" value="ECO:0007669"/>
    <property type="project" value="InterPro"/>
</dbReference>
<dbReference type="GO" id="GO:0012505">
    <property type="term" value="C:endomembrane system"/>
    <property type="evidence" value="ECO:0007669"/>
    <property type="project" value="UniProtKB-SubCell"/>
</dbReference>
<feature type="transmembrane region" description="Helical" evidence="5">
    <location>
        <begin position="138"/>
        <end position="160"/>
    </location>
</feature>
<dbReference type="PANTHER" id="PTHR31851">
    <property type="entry name" value="FE(2+)/MN(2+) TRANSPORTER PCL1"/>
    <property type="match status" value="1"/>
</dbReference>
<sequence length="165" mass="16855">MGKYLPDFILGANDGIITTLAVISGVVGASLSPRIIVILGFANLLADGFSMGASNILSRRSETENELPTIKAAGHHGTATFIGFVAIGVIPLLAYLLPWFAGARFEAAAGLALATLFAVGAGRAFFTDRGWLVSGMEMLLIGTVAAVLAYGIGALGAAIVGEAYP</sequence>
<dbReference type="AlphaFoldDB" id="A0A8J2ZBW2"/>
<evidence type="ECO:0000256" key="5">
    <source>
        <dbReference type="SAM" id="Phobius"/>
    </source>
</evidence>
<accession>A0A8J2ZBW2</accession>
<reference evidence="6 7" key="1">
    <citation type="journal article" date="2014" name="Int. J. Syst. Evol. Microbiol.">
        <title>Complete genome sequence of Corynebacterium casei LMG S-19264T (=DSM 44701T), isolated from a smear-ripened cheese.</title>
        <authorList>
            <consortium name="US DOE Joint Genome Institute (JGI-PGF)"/>
            <person name="Walter F."/>
            <person name="Albersmeier A."/>
            <person name="Kalinowski J."/>
            <person name="Ruckert C."/>
        </authorList>
    </citation>
    <scope>NUCLEOTIDE SEQUENCE [LARGE SCALE GENOMIC DNA]</scope>
    <source>
        <strain evidence="6 7">CGMCC 1.16330</strain>
    </source>
</reference>
<name>A0A8J2ZBW2_9PROT</name>
<evidence type="ECO:0008006" key="8">
    <source>
        <dbReference type="Google" id="ProtNLM"/>
    </source>
</evidence>
<keyword evidence="7" id="KW-1185">Reference proteome</keyword>
<keyword evidence="3 5" id="KW-1133">Transmembrane helix</keyword>
<dbReference type="Pfam" id="PF01988">
    <property type="entry name" value="VIT1"/>
    <property type="match status" value="2"/>
</dbReference>
<keyword evidence="2 5" id="KW-0812">Transmembrane</keyword>
<organism evidence="6 7">
    <name type="scientific">Caldovatus sediminis</name>
    <dbReference type="NCBI Taxonomy" id="2041189"/>
    <lineage>
        <taxon>Bacteria</taxon>
        <taxon>Pseudomonadati</taxon>
        <taxon>Pseudomonadota</taxon>
        <taxon>Alphaproteobacteria</taxon>
        <taxon>Acetobacterales</taxon>
        <taxon>Roseomonadaceae</taxon>
        <taxon>Caldovatus</taxon>
    </lineage>
</organism>
<dbReference type="InterPro" id="IPR008217">
    <property type="entry name" value="Ccc1_fam"/>
</dbReference>
<evidence type="ECO:0000256" key="4">
    <source>
        <dbReference type="ARBA" id="ARBA00023136"/>
    </source>
</evidence>
<feature type="transmembrane region" description="Helical" evidence="5">
    <location>
        <begin position="78"/>
        <end position="101"/>
    </location>
</feature>
<evidence type="ECO:0000256" key="2">
    <source>
        <dbReference type="ARBA" id="ARBA00022692"/>
    </source>
</evidence>
<evidence type="ECO:0000313" key="6">
    <source>
        <dbReference type="EMBL" id="GGG33461.1"/>
    </source>
</evidence>
<evidence type="ECO:0000313" key="7">
    <source>
        <dbReference type="Proteomes" id="UP000597507"/>
    </source>
</evidence>
<feature type="transmembrane region" description="Helical" evidence="5">
    <location>
        <begin position="107"/>
        <end position="126"/>
    </location>
</feature>
<proteinExistence type="predicted"/>
<keyword evidence="4 5" id="KW-0472">Membrane</keyword>
<dbReference type="EMBL" id="BMKS01000005">
    <property type="protein sequence ID" value="GGG33461.1"/>
    <property type="molecule type" value="Genomic_DNA"/>
</dbReference>
<dbReference type="Proteomes" id="UP000597507">
    <property type="component" value="Unassembled WGS sequence"/>
</dbReference>
<comment type="subcellular location">
    <subcellularLocation>
        <location evidence="1">Endomembrane system</location>
        <topology evidence="1">Multi-pass membrane protein</topology>
    </subcellularLocation>
</comment>
<feature type="transmembrane region" description="Helical" evidence="5">
    <location>
        <begin position="7"/>
        <end position="29"/>
    </location>
</feature>
<evidence type="ECO:0000256" key="3">
    <source>
        <dbReference type="ARBA" id="ARBA00022989"/>
    </source>
</evidence>
<dbReference type="RefSeq" id="WP_229677939.1">
    <property type="nucleotide sequence ID" value="NZ_BMKS01000005.1"/>
</dbReference>
<dbReference type="GO" id="GO:0030026">
    <property type="term" value="P:intracellular manganese ion homeostasis"/>
    <property type="evidence" value="ECO:0007669"/>
    <property type="project" value="InterPro"/>
</dbReference>
<evidence type="ECO:0000256" key="1">
    <source>
        <dbReference type="ARBA" id="ARBA00004127"/>
    </source>
</evidence>
<protein>
    <recommendedName>
        <fullName evidence="8">VIT family protein</fullName>
    </recommendedName>
</protein>